<dbReference type="STRING" id="489703.SAMN04488038_11294"/>
<dbReference type="Pfam" id="PF01374">
    <property type="entry name" value="Glyco_hydro_46"/>
    <property type="match status" value="1"/>
</dbReference>
<gene>
    <name evidence="2" type="ORF">SAMN04488038_11294</name>
</gene>
<evidence type="ECO:0000313" key="3">
    <source>
        <dbReference type="Proteomes" id="UP000199233"/>
    </source>
</evidence>
<dbReference type="InterPro" id="IPR023346">
    <property type="entry name" value="Lysozyme-like_dom_sf"/>
</dbReference>
<dbReference type="GO" id="GO:0005975">
    <property type="term" value="P:carbohydrate metabolic process"/>
    <property type="evidence" value="ECO:0007669"/>
    <property type="project" value="InterPro"/>
</dbReference>
<dbReference type="RefSeq" id="WP_093288060.1">
    <property type="nucleotide sequence ID" value="NZ_FOFS01000012.1"/>
</dbReference>
<reference evidence="2 3" key="1">
    <citation type="submission" date="2016-10" db="EMBL/GenBank/DDBJ databases">
        <authorList>
            <person name="de Groot N.N."/>
        </authorList>
    </citation>
    <scope>NUCLEOTIDE SEQUENCE [LARGE SCALE GENOMIC DNA]</scope>
    <source>
        <strain evidence="2 3">DSM 25927</strain>
    </source>
</reference>
<evidence type="ECO:0000313" key="2">
    <source>
        <dbReference type="EMBL" id="SEQ90917.1"/>
    </source>
</evidence>
<dbReference type="InterPro" id="IPR002477">
    <property type="entry name" value="Peptidoglycan-bd-like"/>
</dbReference>
<protein>
    <submittedName>
        <fullName evidence="2">Chitosanase</fullName>
    </submittedName>
</protein>
<dbReference type="Pfam" id="PF01471">
    <property type="entry name" value="PG_binding_1"/>
    <property type="match status" value="1"/>
</dbReference>
<dbReference type="GO" id="GO:0005576">
    <property type="term" value="C:extracellular region"/>
    <property type="evidence" value="ECO:0007669"/>
    <property type="project" value="InterPro"/>
</dbReference>
<dbReference type="InterPro" id="IPR000400">
    <property type="entry name" value="Glyco_hydro_46"/>
</dbReference>
<dbReference type="Gene3D" id="1.10.101.10">
    <property type="entry name" value="PGBD-like superfamily/PGBD"/>
    <property type="match status" value="1"/>
</dbReference>
<feature type="domain" description="Peptidoglycan binding-like" evidence="1">
    <location>
        <begin position="254"/>
        <end position="303"/>
    </location>
</feature>
<keyword evidence="3" id="KW-1185">Reference proteome</keyword>
<dbReference type="OrthoDB" id="647021at2"/>
<dbReference type="InterPro" id="IPR036365">
    <property type="entry name" value="PGBD-like_sf"/>
</dbReference>
<dbReference type="SUPFAM" id="SSF53955">
    <property type="entry name" value="Lysozyme-like"/>
    <property type="match status" value="1"/>
</dbReference>
<organism evidence="2 3">
    <name type="scientific">Solimonas aquatica</name>
    <dbReference type="NCBI Taxonomy" id="489703"/>
    <lineage>
        <taxon>Bacteria</taxon>
        <taxon>Pseudomonadati</taxon>
        <taxon>Pseudomonadota</taxon>
        <taxon>Gammaproteobacteria</taxon>
        <taxon>Nevskiales</taxon>
        <taxon>Nevskiaceae</taxon>
        <taxon>Solimonas</taxon>
    </lineage>
</organism>
<dbReference type="AlphaFoldDB" id="A0A1H9JVU9"/>
<evidence type="ECO:0000259" key="1">
    <source>
        <dbReference type="Pfam" id="PF01471"/>
    </source>
</evidence>
<sequence>MLTATQKKTAQAIVNIFETGVALGEYGDVTLIAGDTGHLTFGRSQTTLGSGNLAMLLARYCANAGARFSAQLKPYLPRFEACDLSLDHEPHLHNILRASADDPVMRETQDVFFDEVYWAAAERAAKSLGIVTPLGMAVVYDSMVHGAFKLIRDRTNAKCGSPGSAGEQAWISEYVAQRDAWLRNNPRADLRGTVYRMEAMRRLIELKEWGLDLPLVVRGVEVSAAALSATPPHCYDGPAPGSRALGLQSPLARGLDVRLLQLGLSAQGAEIKADGVFGKSSGEHIKTYQKKKGLPPTGIADAALVLEIVG</sequence>
<dbReference type="SUPFAM" id="SSF47090">
    <property type="entry name" value="PGBD-like"/>
    <property type="match status" value="1"/>
</dbReference>
<name>A0A1H9JVU9_9GAMM</name>
<dbReference type="Proteomes" id="UP000199233">
    <property type="component" value="Unassembled WGS sequence"/>
</dbReference>
<dbReference type="Gene3D" id="1.20.141.10">
    <property type="entry name" value="Chitosanase, subunit A, domain 1"/>
    <property type="match status" value="1"/>
</dbReference>
<accession>A0A1H9JVU9</accession>
<proteinExistence type="predicted"/>
<dbReference type="GO" id="GO:0016977">
    <property type="term" value="F:chitosanase activity"/>
    <property type="evidence" value="ECO:0007669"/>
    <property type="project" value="InterPro"/>
</dbReference>
<dbReference type="InterPro" id="IPR036366">
    <property type="entry name" value="PGBDSf"/>
</dbReference>
<dbReference type="EMBL" id="FOFS01000012">
    <property type="protein sequence ID" value="SEQ90917.1"/>
    <property type="molecule type" value="Genomic_DNA"/>
</dbReference>